<keyword evidence="2" id="KW-1185">Reference proteome</keyword>
<dbReference type="GeneID" id="66740065"/>
<dbReference type="Pfam" id="PF07173">
    <property type="entry name" value="GRDP-like"/>
    <property type="match status" value="1"/>
</dbReference>
<name>A0A9Q5V9Z8_PISSA</name>
<gene>
    <name evidence="1" type="ORF">Psal009_02798</name>
</gene>
<protein>
    <submittedName>
        <fullName evidence="1">Uncharacterized protein</fullName>
    </submittedName>
</protein>
<proteinExistence type="predicted"/>
<reference evidence="1 2" key="1">
    <citation type="submission" date="2019-04" db="EMBL/GenBank/DDBJ databases">
        <title>Complete genome sequencing of Piscirickettsia salmonis strain Psal-009.</title>
        <authorList>
            <person name="Schober I."/>
            <person name="Bunk B."/>
            <person name="Sproer C."/>
            <person name="Carril G.P."/>
            <person name="Riedel T."/>
            <person name="Flores-Herrera P.A."/>
            <person name="Nourdin-Galindo G."/>
            <person name="Marshall S.H."/>
            <person name="Overmann J."/>
        </authorList>
    </citation>
    <scope>NUCLEOTIDE SEQUENCE [LARGE SCALE GENOMIC DNA]</scope>
    <source>
        <strain evidence="1 2">Psal-009</strain>
    </source>
</reference>
<dbReference type="InterPro" id="IPR009836">
    <property type="entry name" value="GRDP-like"/>
</dbReference>
<dbReference type="PANTHER" id="PTHR34365:SF7">
    <property type="entry name" value="GLYCINE-RICH DOMAIN-CONTAINING PROTEIN 1"/>
    <property type="match status" value="1"/>
</dbReference>
<sequence>MSLDYINKLDLDYICRAMCSELYPLPQWQWQSVKICEKLYKRFLYLLVKYRGKKSLVPTKEIDEFWHNHILYTKRYMADCQALVGGYIHHHPADPEHDDLDALANAFEVTQELYLKEFGEPLQVLLRDGLEEVA</sequence>
<dbReference type="PANTHER" id="PTHR34365">
    <property type="entry name" value="ENOLASE (DUF1399)"/>
    <property type="match status" value="1"/>
</dbReference>
<evidence type="ECO:0000313" key="2">
    <source>
        <dbReference type="Proteomes" id="UP000422232"/>
    </source>
</evidence>
<dbReference type="EMBL" id="CP038908">
    <property type="protein sequence ID" value="QGO06865.1"/>
    <property type="molecule type" value="Genomic_DNA"/>
</dbReference>
<accession>A0A9Q5V9Z8</accession>
<dbReference type="AlphaFoldDB" id="A0A9Q5V9Z8"/>
<organism evidence="1 2">
    <name type="scientific">Piscirickettsia salmonis</name>
    <dbReference type="NCBI Taxonomy" id="1238"/>
    <lineage>
        <taxon>Bacteria</taxon>
        <taxon>Pseudomonadati</taxon>
        <taxon>Pseudomonadota</taxon>
        <taxon>Gammaproteobacteria</taxon>
        <taxon>Thiotrichales</taxon>
        <taxon>Piscirickettsiaceae</taxon>
        <taxon>Piscirickettsia</taxon>
    </lineage>
</organism>
<dbReference type="RefSeq" id="WP_016211744.1">
    <property type="nucleotide sequence ID" value="NZ_CP012413.1"/>
</dbReference>
<dbReference type="Proteomes" id="UP000422232">
    <property type="component" value="Chromosome"/>
</dbReference>
<evidence type="ECO:0000313" key="1">
    <source>
        <dbReference type="EMBL" id="QGO06865.1"/>
    </source>
</evidence>